<gene>
    <name evidence="8" type="ORF">DBRI00130_LOCUS8543</name>
</gene>
<dbReference type="PANTHER" id="PTHR23112:SF0">
    <property type="entry name" value="TRANSMEMBRANE PROTEIN 116"/>
    <property type="match status" value="1"/>
</dbReference>
<evidence type="ECO:0000256" key="1">
    <source>
        <dbReference type="ARBA" id="ARBA00004141"/>
    </source>
</evidence>
<evidence type="ECO:0000259" key="7">
    <source>
        <dbReference type="PROSITE" id="PS50262"/>
    </source>
</evidence>
<keyword evidence="4 6" id="KW-0472">Membrane</keyword>
<dbReference type="InterPro" id="IPR017452">
    <property type="entry name" value="GPCR_Rhodpsn_7TM"/>
</dbReference>
<dbReference type="CDD" id="cd00637">
    <property type="entry name" value="7tm_classA_rhodopsin-like"/>
    <property type="match status" value="1"/>
</dbReference>
<accession>A0A7S4QVG9</accession>
<proteinExistence type="predicted"/>
<dbReference type="GO" id="GO:0007189">
    <property type="term" value="P:adenylate cyclase-activating G protein-coupled receptor signaling pathway"/>
    <property type="evidence" value="ECO:0007669"/>
    <property type="project" value="TreeGrafter"/>
</dbReference>
<dbReference type="PANTHER" id="PTHR23112">
    <property type="entry name" value="G PROTEIN-COUPLED RECEPTOR 157-RELATED"/>
    <property type="match status" value="1"/>
</dbReference>
<reference evidence="8" key="1">
    <citation type="submission" date="2021-01" db="EMBL/GenBank/DDBJ databases">
        <authorList>
            <person name="Corre E."/>
            <person name="Pelletier E."/>
            <person name="Niang G."/>
            <person name="Scheremetjew M."/>
            <person name="Finn R."/>
            <person name="Kale V."/>
            <person name="Holt S."/>
            <person name="Cochrane G."/>
            <person name="Meng A."/>
            <person name="Brown T."/>
            <person name="Cohen L."/>
        </authorList>
    </citation>
    <scope>NUCLEOTIDE SEQUENCE</scope>
    <source>
        <strain evidence="8">GSO104</strain>
    </source>
</reference>
<dbReference type="SUPFAM" id="SSF81321">
    <property type="entry name" value="Family A G protein-coupled receptor-like"/>
    <property type="match status" value="1"/>
</dbReference>
<keyword evidence="3 6" id="KW-1133">Transmembrane helix</keyword>
<feature type="compositionally biased region" description="Basic and acidic residues" evidence="5">
    <location>
        <begin position="373"/>
        <end position="388"/>
    </location>
</feature>
<feature type="compositionally biased region" description="Basic and acidic residues" evidence="5">
    <location>
        <begin position="356"/>
        <end position="366"/>
    </location>
</feature>
<feature type="transmembrane region" description="Helical" evidence="6">
    <location>
        <begin position="12"/>
        <end position="36"/>
    </location>
</feature>
<feature type="domain" description="G-protein coupled receptors family 1 profile" evidence="7">
    <location>
        <begin position="28"/>
        <end position="304"/>
    </location>
</feature>
<feature type="transmembrane region" description="Helical" evidence="6">
    <location>
        <begin position="196"/>
        <end position="219"/>
    </location>
</feature>
<dbReference type="GO" id="GO:0005886">
    <property type="term" value="C:plasma membrane"/>
    <property type="evidence" value="ECO:0007669"/>
    <property type="project" value="TreeGrafter"/>
</dbReference>
<evidence type="ECO:0000256" key="2">
    <source>
        <dbReference type="ARBA" id="ARBA00022692"/>
    </source>
</evidence>
<keyword evidence="2 6" id="KW-0812">Transmembrane</keyword>
<comment type="subcellular location">
    <subcellularLocation>
        <location evidence="1">Membrane</location>
        <topology evidence="1">Multi-pass membrane protein</topology>
    </subcellularLocation>
</comment>
<evidence type="ECO:0000256" key="4">
    <source>
        <dbReference type="ARBA" id="ARBA00023136"/>
    </source>
</evidence>
<evidence type="ECO:0000256" key="3">
    <source>
        <dbReference type="ARBA" id="ARBA00022989"/>
    </source>
</evidence>
<dbReference type="AlphaFoldDB" id="A0A7S4QVG9"/>
<feature type="transmembrane region" description="Helical" evidence="6">
    <location>
        <begin position="48"/>
        <end position="66"/>
    </location>
</feature>
<dbReference type="GO" id="GO:0004930">
    <property type="term" value="F:G protein-coupled receptor activity"/>
    <property type="evidence" value="ECO:0007669"/>
    <property type="project" value="TreeGrafter"/>
</dbReference>
<feature type="transmembrane region" description="Helical" evidence="6">
    <location>
        <begin position="147"/>
        <end position="165"/>
    </location>
</feature>
<dbReference type="PROSITE" id="PS50262">
    <property type="entry name" value="G_PROTEIN_RECEP_F1_2"/>
    <property type="match status" value="1"/>
</dbReference>
<organism evidence="8">
    <name type="scientific">Ditylum brightwellii</name>
    <dbReference type="NCBI Taxonomy" id="49249"/>
    <lineage>
        <taxon>Eukaryota</taxon>
        <taxon>Sar</taxon>
        <taxon>Stramenopiles</taxon>
        <taxon>Ochrophyta</taxon>
        <taxon>Bacillariophyta</taxon>
        <taxon>Mediophyceae</taxon>
        <taxon>Lithodesmiophycidae</taxon>
        <taxon>Lithodesmiales</taxon>
        <taxon>Lithodesmiaceae</taxon>
        <taxon>Ditylum</taxon>
    </lineage>
</organism>
<protein>
    <recommendedName>
        <fullName evidence="7">G-protein coupled receptors family 1 profile domain-containing protein</fullName>
    </recommendedName>
</protein>
<evidence type="ECO:0000313" key="8">
    <source>
        <dbReference type="EMBL" id="CAE4595083.1"/>
    </source>
</evidence>
<feature type="transmembrane region" description="Helical" evidence="6">
    <location>
        <begin position="251"/>
        <end position="271"/>
    </location>
</feature>
<feature type="region of interest" description="Disordered" evidence="5">
    <location>
        <begin position="342"/>
        <end position="418"/>
    </location>
</feature>
<feature type="transmembrane region" description="Helical" evidence="6">
    <location>
        <begin position="283"/>
        <end position="304"/>
    </location>
</feature>
<dbReference type="EMBL" id="HBNS01010577">
    <property type="protein sequence ID" value="CAE4595083.1"/>
    <property type="molecule type" value="Transcribed_RNA"/>
</dbReference>
<feature type="transmembrane region" description="Helical" evidence="6">
    <location>
        <begin position="118"/>
        <end position="135"/>
    </location>
</feature>
<sequence>MSATGLTSREIALAISPHLTGGLSMISSSYIAYTILSSRQKRSKTYHRLLLAMSLSDIIGSFSYFLSTWPIPQVGPEGVGGWSKACEGCSPHHYEAGGNAATCTAQGWGIQMGTMTTATYNVVLAVHYLLTIRWNFSERRLKKWEPLMLAVPPVVGLGVSLPQIPLDYYNDTNLWCWIKAGWEYEDAVQRTYNARWAFAFAPLWAFIVFITLAQLYLWYTVRGIERRCSRYRKFSSVREQSSQSRSVAQQAALYVMGFYATNLPYTVIAATQRFYNPHTTGGYLALLAVVVFAPLQGFWNLFVYRRKTIFVAVKNSYAQSRDAISSIAKDVRSSVAKDVRTTLSKKGKAPNVGNGPDEKMDAEKDPNVQCSDNTKDNSLDEEKAKSAEDIADFENDGIVLPGERDPFIPTHVSEVYAD</sequence>
<name>A0A7S4QVG9_9STRA</name>
<evidence type="ECO:0000256" key="6">
    <source>
        <dbReference type="SAM" id="Phobius"/>
    </source>
</evidence>
<evidence type="ECO:0000256" key="5">
    <source>
        <dbReference type="SAM" id="MobiDB-lite"/>
    </source>
</evidence>
<dbReference type="Gene3D" id="1.20.1070.10">
    <property type="entry name" value="Rhodopsin 7-helix transmembrane proteins"/>
    <property type="match status" value="1"/>
</dbReference>